<dbReference type="PANTHER" id="PTHR45765:SF1">
    <property type="entry name" value="METHIONINE--TRNA LIGASE, CYTOPLASMIC"/>
    <property type="match status" value="1"/>
</dbReference>
<evidence type="ECO:0000256" key="9">
    <source>
        <dbReference type="ARBA" id="ARBA00023146"/>
    </source>
</evidence>
<dbReference type="EMBL" id="JANBUW010000761">
    <property type="protein sequence ID" value="KAJ2845594.1"/>
    <property type="molecule type" value="Genomic_DNA"/>
</dbReference>
<dbReference type="SUPFAM" id="SSF52374">
    <property type="entry name" value="Nucleotidylyl transferase"/>
    <property type="match status" value="1"/>
</dbReference>
<evidence type="ECO:0000256" key="1">
    <source>
        <dbReference type="ARBA" id="ARBA00004496"/>
    </source>
</evidence>
<dbReference type="SUPFAM" id="SSF57770">
    <property type="entry name" value="Methionyl-tRNA synthetase (MetRS), Zn-domain"/>
    <property type="match status" value="1"/>
</dbReference>
<dbReference type="Pfam" id="PF09334">
    <property type="entry name" value="tRNA-synt_1g"/>
    <property type="match status" value="1"/>
</dbReference>
<comment type="similarity">
    <text evidence="2 12">Belongs to the class-I aminoacyl-tRNA synthetase family.</text>
</comment>
<feature type="non-terminal residue" evidence="14">
    <location>
        <position position="1"/>
    </location>
</feature>
<evidence type="ECO:0000256" key="8">
    <source>
        <dbReference type="ARBA" id="ARBA00022917"/>
    </source>
</evidence>
<evidence type="ECO:0000259" key="13">
    <source>
        <dbReference type="Pfam" id="PF09334"/>
    </source>
</evidence>
<dbReference type="PROSITE" id="PS00178">
    <property type="entry name" value="AA_TRNA_LIGASE_I"/>
    <property type="match status" value="1"/>
</dbReference>
<keyword evidence="4" id="KW-0963">Cytoplasm</keyword>
<dbReference type="GO" id="GO:0006431">
    <property type="term" value="P:methionyl-tRNA aminoacylation"/>
    <property type="evidence" value="ECO:0007669"/>
    <property type="project" value="InterPro"/>
</dbReference>
<evidence type="ECO:0000256" key="11">
    <source>
        <dbReference type="ARBA" id="ARBA00047364"/>
    </source>
</evidence>
<dbReference type="InterPro" id="IPR029038">
    <property type="entry name" value="MetRS_Zn"/>
</dbReference>
<dbReference type="Gene3D" id="3.40.50.620">
    <property type="entry name" value="HUPs"/>
    <property type="match status" value="1"/>
</dbReference>
<comment type="caution">
    <text evidence="14">The sequence shown here is derived from an EMBL/GenBank/DDBJ whole genome shotgun (WGS) entry which is preliminary data.</text>
</comment>
<dbReference type="PRINTS" id="PR01041">
    <property type="entry name" value="TRNASYNTHMET"/>
</dbReference>
<evidence type="ECO:0000256" key="7">
    <source>
        <dbReference type="ARBA" id="ARBA00022840"/>
    </source>
</evidence>
<dbReference type="InterPro" id="IPR015413">
    <property type="entry name" value="Methionyl/Leucyl_tRNA_Synth"/>
</dbReference>
<evidence type="ECO:0000313" key="15">
    <source>
        <dbReference type="Proteomes" id="UP001139887"/>
    </source>
</evidence>
<evidence type="ECO:0000256" key="3">
    <source>
        <dbReference type="ARBA" id="ARBA00012838"/>
    </source>
</evidence>
<dbReference type="PANTHER" id="PTHR45765">
    <property type="entry name" value="METHIONINE--TRNA LIGASE"/>
    <property type="match status" value="1"/>
</dbReference>
<comment type="catalytic activity">
    <reaction evidence="11">
        <text>tRNA(Met) + L-methionine + ATP = L-methionyl-tRNA(Met) + AMP + diphosphate</text>
        <dbReference type="Rhea" id="RHEA:13481"/>
        <dbReference type="Rhea" id="RHEA-COMP:9667"/>
        <dbReference type="Rhea" id="RHEA-COMP:9698"/>
        <dbReference type="ChEBI" id="CHEBI:30616"/>
        <dbReference type="ChEBI" id="CHEBI:33019"/>
        <dbReference type="ChEBI" id="CHEBI:57844"/>
        <dbReference type="ChEBI" id="CHEBI:78442"/>
        <dbReference type="ChEBI" id="CHEBI:78530"/>
        <dbReference type="ChEBI" id="CHEBI:456215"/>
        <dbReference type="EC" id="6.1.1.10"/>
    </reaction>
</comment>
<dbReference type="EC" id="6.1.1.10" evidence="3"/>
<evidence type="ECO:0000256" key="6">
    <source>
        <dbReference type="ARBA" id="ARBA00022741"/>
    </source>
</evidence>
<gene>
    <name evidence="14" type="primary">MES1_1</name>
    <name evidence="14" type="ORF">IWW36_004716</name>
</gene>
<keyword evidence="5 12" id="KW-0436">Ligase</keyword>
<dbReference type="FunFam" id="2.20.28.20:FF:000001">
    <property type="entry name" value="Methionine--tRNA ligase"/>
    <property type="match status" value="1"/>
</dbReference>
<feature type="domain" description="Methionyl/Leucyl tRNA synthetase" evidence="13">
    <location>
        <begin position="226"/>
        <end position="410"/>
    </location>
</feature>
<dbReference type="GO" id="GO:0004825">
    <property type="term" value="F:methionine-tRNA ligase activity"/>
    <property type="evidence" value="ECO:0007669"/>
    <property type="project" value="UniProtKB-EC"/>
</dbReference>
<dbReference type="Gene3D" id="2.20.28.20">
    <property type="entry name" value="Methionyl-tRNA synthetase, Zn-domain"/>
    <property type="match status" value="1"/>
</dbReference>
<reference evidence="14" key="1">
    <citation type="submission" date="2022-07" db="EMBL/GenBank/DDBJ databases">
        <title>Phylogenomic reconstructions and comparative analyses of Kickxellomycotina fungi.</title>
        <authorList>
            <person name="Reynolds N.K."/>
            <person name="Stajich J.E."/>
            <person name="Barry K."/>
            <person name="Grigoriev I.V."/>
            <person name="Crous P."/>
            <person name="Smith M.E."/>
        </authorList>
    </citation>
    <scope>NUCLEOTIDE SEQUENCE</scope>
    <source>
        <strain evidence="14">NRRL 1566</strain>
    </source>
</reference>
<accession>A0A9W8I972</accession>
<dbReference type="GO" id="GO:0017101">
    <property type="term" value="C:aminoacyl-tRNA synthetase multienzyme complex"/>
    <property type="evidence" value="ECO:0007669"/>
    <property type="project" value="TreeGrafter"/>
</dbReference>
<proteinExistence type="inferred from homology"/>
<evidence type="ECO:0000256" key="12">
    <source>
        <dbReference type="RuleBase" id="RU363039"/>
    </source>
</evidence>
<dbReference type="OrthoDB" id="5844513at2759"/>
<keyword evidence="9 12" id="KW-0030">Aminoacyl-tRNA synthetase</keyword>
<dbReference type="InterPro" id="IPR001412">
    <property type="entry name" value="aa-tRNA-synth_I_CS"/>
</dbReference>
<evidence type="ECO:0000256" key="10">
    <source>
        <dbReference type="ARBA" id="ARBA00030904"/>
    </source>
</evidence>
<dbReference type="GO" id="GO:0005829">
    <property type="term" value="C:cytosol"/>
    <property type="evidence" value="ECO:0007669"/>
    <property type="project" value="TreeGrafter"/>
</dbReference>
<dbReference type="InterPro" id="IPR014729">
    <property type="entry name" value="Rossmann-like_a/b/a_fold"/>
</dbReference>
<evidence type="ECO:0000256" key="2">
    <source>
        <dbReference type="ARBA" id="ARBA00005594"/>
    </source>
</evidence>
<keyword evidence="7 12" id="KW-0067">ATP-binding</keyword>
<dbReference type="InterPro" id="IPR033911">
    <property type="entry name" value="MetRS_core"/>
</dbReference>
<name>A0A9W8I972_9FUNG</name>
<evidence type="ECO:0000313" key="14">
    <source>
        <dbReference type="EMBL" id="KAJ2845594.1"/>
    </source>
</evidence>
<evidence type="ECO:0000256" key="4">
    <source>
        <dbReference type="ARBA" id="ARBA00022490"/>
    </source>
</evidence>
<dbReference type="AlphaFoldDB" id="A0A9W8I972"/>
<keyword evidence="8 12" id="KW-0648">Protein biosynthesis</keyword>
<keyword evidence="6 12" id="KW-0547">Nucleotide-binding</keyword>
<dbReference type="InterPro" id="IPR023458">
    <property type="entry name" value="Met-tRNA_ligase_1"/>
</dbReference>
<dbReference type="Proteomes" id="UP001139887">
    <property type="component" value="Unassembled WGS sequence"/>
</dbReference>
<protein>
    <recommendedName>
        <fullName evidence="3">methionine--tRNA ligase</fullName>
        <ecNumber evidence="3">6.1.1.10</ecNumber>
    </recommendedName>
    <alternativeName>
        <fullName evidence="10">Methionyl-tRNA synthetase</fullName>
    </alternativeName>
</protein>
<sequence length="410" mass="44771">MTNSVPLGITLVQNLGAPAANTAAAAGLLKVLVAANATDTAVEVTSTNKAASGSKLPFWVVLGDSQQTKLYDANAVVRFLYKTGRLAPAEHIALEQLFEWEEKTLSLFDTEKDMNAMLAAADNKVGQFSNDGTVGAADAAVLGTMYFVLSNAKSSVLAAFPSLQQWFARQIASAAVTAALPIYAANIVKVLVREEPSLNNRCFNQDVEFSYDPSKKILPIEGVKNILITSALPYVNNVPHLGNIIGSTLSADVFARYSRIRGNNTLFICGTDEYGTATETKALEEGVSCRELCDKYYAVHKEAYEWFDLSFDQFGRTSTDKQTEIVQDIFHKMHANGFISEKTTSQLYCEKCSRFLADRFVEGTCPRCSYEDARGDQCDKCGNLLNATDLIDPRCKLDGNSPIIRDSSHL</sequence>
<comment type="subcellular location">
    <subcellularLocation>
        <location evidence="1">Cytoplasm</location>
    </subcellularLocation>
</comment>
<organism evidence="14 15">
    <name type="scientific">Coemansia brasiliensis</name>
    <dbReference type="NCBI Taxonomy" id="2650707"/>
    <lineage>
        <taxon>Eukaryota</taxon>
        <taxon>Fungi</taxon>
        <taxon>Fungi incertae sedis</taxon>
        <taxon>Zoopagomycota</taxon>
        <taxon>Kickxellomycotina</taxon>
        <taxon>Kickxellomycetes</taxon>
        <taxon>Kickxellales</taxon>
        <taxon>Kickxellaceae</taxon>
        <taxon>Coemansia</taxon>
    </lineage>
</organism>
<evidence type="ECO:0000256" key="5">
    <source>
        <dbReference type="ARBA" id="ARBA00022598"/>
    </source>
</evidence>
<keyword evidence="15" id="KW-1185">Reference proteome</keyword>
<dbReference type="GO" id="GO:0005524">
    <property type="term" value="F:ATP binding"/>
    <property type="evidence" value="ECO:0007669"/>
    <property type="project" value="UniProtKB-KW"/>
</dbReference>